<dbReference type="SUPFAM" id="SSF52833">
    <property type="entry name" value="Thioredoxin-like"/>
    <property type="match status" value="1"/>
</dbReference>
<dbReference type="PROSITE" id="PS51354">
    <property type="entry name" value="GLUTAREDOXIN_2"/>
    <property type="match status" value="1"/>
</dbReference>
<reference evidence="3" key="1">
    <citation type="journal article" date="2019" name="Int. J. Syst. Evol. Microbiol.">
        <title>The Global Catalogue of Microorganisms (GCM) 10K type strain sequencing project: providing services to taxonomists for standard genome sequencing and annotation.</title>
        <authorList>
            <consortium name="The Broad Institute Genomics Platform"/>
            <consortium name="The Broad Institute Genome Sequencing Center for Infectious Disease"/>
            <person name="Wu L."/>
            <person name="Ma J."/>
        </authorList>
    </citation>
    <scope>NUCLEOTIDE SEQUENCE [LARGE SCALE GENOMIC DNA]</scope>
    <source>
        <strain evidence="3">KCTC 3950</strain>
    </source>
</reference>
<gene>
    <name evidence="2" type="ORF">ACFSUF_13095</name>
</gene>
<dbReference type="PANTHER" id="PTHR34386">
    <property type="entry name" value="GLUTAREDOXIN"/>
    <property type="match status" value="1"/>
</dbReference>
<dbReference type="InterPro" id="IPR002109">
    <property type="entry name" value="Glutaredoxin"/>
</dbReference>
<keyword evidence="3" id="KW-1185">Reference proteome</keyword>
<evidence type="ECO:0000259" key="1">
    <source>
        <dbReference type="Pfam" id="PF00462"/>
    </source>
</evidence>
<organism evidence="2 3">
    <name type="scientific">Paenibacillus gansuensis</name>
    <dbReference type="NCBI Taxonomy" id="306542"/>
    <lineage>
        <taxon>Bacteria</taxon>
        <taxon>Bacillati</taxon>
        <taxon>Bacillota</taxon>
        <taxon>Bacilli</taxon>
        <taxon>Bacillales</taxon>
        <taxon>Paenibacillaceae</taxon>
        <taxon>Paenibacillus</taxon>
    </lineage>
</organism>
<evidence type="ECO:0000313" key="3">
    <source>
        <dbReference type="Proteomes" id="UP001597541"/>
    </source>
</evidence>
<accession>A0ABW5PEE6</accession>
<proteinExistence type="predicted"/>
<dbReference type="InterPro" id="IPR051548">
    <property type="entry name" value="Grx-like_ET"/>
</dbReference>
<dbReference type="Proteomes" id="UP001597541">
    <property type="component" value="Unassembled WGS sequence"/>
</dbReference>
<feature type="domain" description="Glutaredoxin" evidence="1">
    <location>
        <begin position="6"/>
        <end position="62"/>
    </location>
</feature>
<dbReference type="RefSeq" id="WP_377603357.1">
    <property type="nucleotide sequence ID" value="NZ_JBHUME010000008.1"/>
</dbReference>
<dbReference type="Pfam" id="PF00462">
    <property type="entry name" value="Glutaredoxin"/>
    <property type="match status" value="1"/>
</dbReference>
<dbReference type="InterPro" id="IPR036249">
    <property type="entry name" value="Thioredoxin-like_sf"/>
</dbReference>
<protein>
    <submittedName>
        <fullName evidence="2">Glutaredoxin family protein</fullName>
    </submittedName>
</protein>
<dbReference type="EMBL" id="JBHUME010000008">
    <property type="protein sequence ID" value="MFD2613360.1"/>
    <property type="molecule type" value="Genomic_DNA"/>
</dbReference>
<dbReference type="CDD" id="cd02976">
    <property type="entry name" value="NrdH"/>
    <property type="match status" value="1"/>
</dbReference>
<name>A0ABW5PEE6_9BACL</name>
<dbReference type="Gene3D" id="3.40.30.10">
    <property type="entry name" value="Glutaredoxin"/>
    <property type="match status" value="1"/>
</dbReference>
<dbReference type="PANTHER" id="PTHR34386:SF1">
    <property type="entry name" value="GLUTAREDOXIN-LIKE PROTEIN NRDH"/>
    <property type="match status" value="1"/>
</dbReference>
<evidence type="ECO:0000313" key="2">
    <source>
        <dbReference type="EMBL" id="MFD2613360.1"/>
    </source>
</evidence>
<comment type="caution">
    <text evidence="2">The sequence shown here is derived from an EMBL/GenBank/DDBJ whole genome shotgun (WGS) entry which is preliminary data.</text>
</comment>
<sequence>MSQEQVIVYSSTHCHYCGQLKHYLKENNVAFEERNIDTDEKFAEELWNTGMRSVPVTVIGETKILGFNQTQLNKALAALTS</sequence>